<dbReference type="EMBL" id="SLVU01000008">
    <property type="protein sequence ID" value="TCN30291.1"/>
    <property type="molecule type" value="Genomic_DNA"/>
</dbReference>
<gene>
    <name evidence="1" type="ORF">EV184_108165</name>
</gene>
<name>A0A4R2BRP4_9HYPH</name>
<comment type="caution">
    <text evidence="1">The sequence shown here is derived from an EMBL/GenBank/DDBJ whole genome shotgun (WGS) entry which is preliminary data.</text>
</comment>
<dbReference type="RefSeq" id="WP_132075771.1">
    <property type="nucleotide sequence ID" value="NZ_SLVU01000008.1"/>
</dbReference>
<reference evidence="1 2" key="1">
    <citation type="submission" date="2019-03" db="EMBL/GenBank/DDBJ databases">
        <title>Genomic Encyclopedia of Type Strains, Phase IV (KMG-V): Genome sequencing to study the core and pangenomes of soil and plant-associated prokaryotes.</title>
        <authorList>
            <person name="Whitman W."/>
        </authorList>
    </citation>
    <scope>NUCLEOTIDE SEQUENCE [LARGE SCALE GENOMIC DNA]</scope>
    <source>
        <strain evidence="1 2">23C40</strain>
    </source>
</reference>
<protein>
    <submittedName>
        <fullName evidence="1">Uncharacterized protein</fullName>
    </submittedName>
</protein>
<dbReference type="Proteomes" id="UP000295043">
    <property type="component" value="Unassembled WGS sequence"/>
</dbReference>
<organism evidence="1 2">
    <name type="scientific">Sinorhizobium americanum</name>
    <dbReference type="NCBI Taxonomy" id="194963"/>
    <lineage>
        <taxon>Bacteria</taxon>
        <taxon>Pseudomonadati</taxon>
        <taxon>Pseudomonadota</taxon>
        <taxon>Alphaproteobacteria</taxon>
        <taxon>Hyphomicrobiales</taxon>
        <taxon>Rhizobiaceae</taxon>
        <taxon>Sinorhizobium/Ensifer group</taxon>
        <taxon>Sinorhizobium</taxon>
    </lineage>
</organism>
<evidence type="ECO:0000313" key="2">
    <source>
        <dbReference type="Proteomes" id="UP000295043"/>
    </source>
</evidence>
<evidence type="ECO:0000313" key="1">
    <source>
        <dbReference type="EMBL" id="TCN30291.1"/>
    </source>
</evidence>
<sequence>MKLSATQIRIGLAVVKAIEGEKYHDVFLGVLTALATTIVDGAPNREQGLAAARQFAEYLQGTVEAGLDDKLASVGDLLQ</sequence>
<accession>A0A4R2BRP4</accession>
<dbReference type="AlphaFoldDB" id="A0A4R2BRP4"/>
<proteinExistence type="predicted"/>